<proteinExistence type="predicted"/>
<gene>
    <name evidence="1" type="ORF">MWN33_18910</name>
</gene>
<organism evidence="1 2">
    <name type="scientific">Ancylobacter koreensis</name>
    <dbReference type="NCBI Taxonomy" id="266121"/>
    <lineage>
        <taxon>Bacteria</taxon>
        <taxon>Pseudomonadati</taxon>
        <taxon>Pseudomonadota</taxon>
        <taxon>Alphaproteobacteria</taxon>
        <taxon>Hyphomicrobiales</taxon>
        <taxon>Xanthobacteraceae</taxon>
        <taxon>Ancylobacter</taxon>
    </lineage>
</organism>
<evidence type="ECO:0000313" key="1">
    <source>
        <dbReference type="EMBL" id="MCK0210105.1"/>
    </source>
</evidence>
<comment type="caution">
    <text evidence="1">The sequence shown here is derived from an EMBL/GenBank/DDBJ whole genome shotgun (WGS) entry which is preliminary data.</text>
</comment>
<name>A0ABT0DS46_9HYPH</name>
<dbReference type="RefSeq" id="WP_247202609.1">
    <property type="nucleotide sequence ID" value="NZ_JALKCG010000013.1"/>
</dbReference>
<keyword evidence="2" id="KW-1185">Reference proteome</keyword>
<sequence>MIRASLVDFLNTGCLGPVRPGATMEEVAALLGEPFKTLGEAAPHATQQPYWIYHNLELNFDQPEGAPSYLNSMEIGSGWRLRKKARRLAPNLLLELDGLNARSRPSQFIRAIDGIDRVEVCLADMIMDPIVTIIVDEFILINLHPWTIETIEPPARRRGYIRRLDAEAELMDVTSQDHQLMSLKQVREHMYPGRYAPFTLTWRDYLAALER</sequence>
<dbReference type="Proteomes" id="UP001202867">
    <property type="component" value="Unassembled WGS sequence"/>
</dbReference>
<dbReference type="EMBL" id="JALKCG010000013">
    <property type="protein sequence ID" value="MCK0210105.1"/>
    <property type="molecule type" value="Genomic_DNA"/>
</dbReference>
<evidence type="ECO:0000313" key="2">
    <source>
        <dbReference type="Proteomes" id="UP001202867"/>
    </source>
</evidence>
<reference evidence="2" key="2">
    <citation type="submission" date="2023-07" db="EMBL/GenBank/DDBJ databases">
        <title>Ancylobacter moscoviensis sp. nov., facultatively methylotrophic bacteria from activated sludge and the reclassification of Starkeya novella (Starkey 1934) Kelly et al. 2000 as Ancylobacter novellus comb. nov., Starkeya koreensis Im et al. 2006 as Ancylobacter koreensis comb.nov., Angulomicrobium tetraedrale Vasil'eva et al. 1986 as Ancylobacter tetraedralis comb. nov., Angulomicrobium amanitiforme Fritz et al. 2004 as Ancylobacter amanitiformis comb. nov. and Methylorhabdus multivorans Doronina et al. 1996 as Ancylobacter multivorans comb. nov. and emended description of the genus Ancylobacter.</title>
        <authorList>
            <person name="Doronina N."/>
            <person name="Chemodurova A."/>
            <person name="Grouzdev D."/>
            <person name="Koziaeva V."/>
            <person name="Shi W."/>
            <person name="Wu L."/>
            <person name="Kaparullina E."/>
        </authorList>
    </citation>
    <scope>NUCLEOTIDE SEQUENCE [LARGE SCALE GENOMIC DNA]</scope>
    <source>
        <strain evidence="2">Jip08</strain>
    </source>
</reference>
<reference evidence="1 2" key="1">
    <citation type="submission" date="2022-04" db="EMBL/GenBank/DDBJ databases">
        <authorList>
            <person name="Grouzdev D.S."/>
            <person name="Pantiukh K.S."/>
            <person name="Krutkina M.S."/>
        </authorList>
    </citation>
    <scope>NUCLEOTIDE SEQUENCE [LARGE SCALE GENOMIC DNA]</scope>
    <source>
        <strain evidence="1 2">Jip08</strain>
    </source>
</reference>
<protein>
    <submittedName>
        <fullName evidence="1">Uncharacterized protein</fullName>
    </submittedName>
</protein>
<accession>A0ABT0DS46</accession>